<evidence type="ECO:0000313" key="2">
    <source>
        <dbReference type="EMBL" id="KAL1511101.1"/>
    </source>
</evidence>
<comment type="caution">
    <text evidence="2">The sequence shown here is derived from an EMBL/GenBank/DDBJ whole genome shotgun (WGS) entry which is preliminary data.</text>
</comment>
<dbReference type="InterPro" id="IPR029063">
    <property type="entry name" value="SAM-dependent_MTases_sf"/>
</dbReference>
<evidence type="ECO:0000313" key="3">
    <source>
        <dbReference type="Proteomes" id="UP001515480"/>
    </source>
</evidence>
<dbReference type="CDD" id="cd02440">
    <property type="entry name" value="AdoMet_MTases"/>
    <property type="match status" value="1"/>
</dbReference>
<dbReference type="Gene3D" id="3.40.50.150">
    <property type="entry name" value="Vaccinia Virus protein VP39"/>
    <property type="match status" value="1"/>
</dbReference>
<dbReference type="AlphaFoldDB" id="A0AB34J3I4"/>
<dbReference type="GO" id="GO:0008757">
    <property type="term" value="F:S-adenosylmethionine-dependent methyltransferase activity"/>
    <property type="evidence" value="ECO:0007669"/>
    <property type="project" value="InterPro"/>
</dbReference>
<dbReference type="EMBL" id="JBGBPQ010000014">
    <property type="protein sequence ID" value="KAL1511101.1"/>
    <property type="molecule type" value="Genomic_DNA"/>
</dbReference>
<dbReference type="SUPFAM" id="SSF53335">
    <property type="entry name" value="S-adenosyl-L-methionine-dependent methyltransferases"/>
    <property type="match status" value="1"/>
</dbReference>
<name>A0AB34J3I4_PRYPA</name>
<gene>
    <name evidence="2" type="ORF">AB1Y20_005923</name>
</gene>
<reference evidence="2 3" key="1">
    <citation type="journal article" date="2024" name="Science">
        <title>Giant polyketide synthase enzymes in the biosynthesis of giant marine polyether toxins.</title>
        <authorList>
            <person name="Fallon T.R."/>
            <person name="Shende V.V."/>
            <person name="Wierzbicki I.H."/>
            <person name="Pendleton A.L."/>
            <person name="Watervoot N.F."/>
            <person name="Auber R.P."/>
            <person name="Gonzalez D.J."/>
            <person name="Wisecaver J.H."/>
            <person name="Moore B.S."/>
        </authorList>
    </citation>
    <scope>NUCLEOTIDE SEQUENCE [LARGE SCALE GENOMIC DNA]</scope>
    <source>
        <strain evidence="2 3">12B1</strain>
    </source>
</reference>
<keyword evidence="3" id="KW-1185">Reference proteome</keyword>
<sequence>MSRCPPQRQQLCKPDPLRMYGDPARLAGLSRKSVSSDPTLAALGVRYLQIGGDWWNRCSDGWLNIDQAFSMYGMREGQVATDDNGAHNMVLSIRADTVLPFASESVQMVYAEHVLEHMLPSAGGLRLVQEAYRLLVPGGVLRIATPDLALYMCGYSKPQPNNAEQAHFLQRHAMRFEPMERIAGRKISRSWSVLGGQNRQPSEASIVNNIFRNYGHQWIYDLDEVKLLAEGAGIDPSYVCRSDRSQHGLPPQLRRAIKRALDPRNASKACWLDQAVREDESLYVHIYKVPNWSHVPRNYSRPFCRPMSGDWFPCRI</sequence>
<protein>
    <recommendedName>
        <fullName evidence="1">Methyltransferase type 11 domain-containing protein</fullName>
    </recommendedName>
</protein>
<dbReference type="Proteomes" id="UP001515480">
    <property type="component" value="Unassembled WGS sequence"/>
</dbReference>
<evidence type="ECO:0000259" key="1">
    <source>
        <dbReference type="Pfam" id="PF08241"/>
    </source>
</evidence>
<dbReference type="Pfam" id="PF08241">
    <property type="entry name" value="Methyltransf_11"/>
    <property type="match status" value="1"/>
</dbReference>
<proteinExistence type="predicted"/>
<feature type="domain" description="Methyltransferase type 11" evidence="1">
    <location>
        <begin position="93"/>
        <end position="142"/>
    </location>
</feature>
<dbReference type="InterPro" id="IPR013216">
    <property type="entry name" value="Methyltransf_11"/>
</dbReference>
<accession>A0AB34J3I4</accession>
<organism evidence="2 3">
    <name type="scientific">Prymnesium parvum</name>
    <name type="common">Toxic golden alga</name>
    <dbReference type="NCBI Taxonomy" id="97485"/>
    <lineage>
        <taxon>Eukaryota</taxon>
        <taxon>Haptista</taxon>
        <taxon>Haptophyta</taxon>
        <taxon>Prymnesiophyceae</taxon>
        <taxon>Prymnesiales</taxon>
        <taxon>Prymnesiaceae</taxon>
        <taxon>Prymnesium</taxon>
    </lineage>
</organism>